<sequence>MCGDRIERNNDGIKSARITVYIIVKHPKFSAPRLRIATAQSPAHTACPRDGIARHNPVGGKNRHGLMGWHACFHSCRHGWPIWAP</sequence>
<proteinExistence type="predicted"/>
<protein>
    <recommendedName>
        <fullName evidence="3">Transposase</fullName>
    </recommendedName>
</protein>
<comment type="caution">
    <text evidence="1">The sequence shown here is derived from an EMBL/GenBank/DDBJ whole genome shotgun (WGS) entry which is preliminary data.</text>
</comment>
<keyword evidence="2" id="KW-1185">Reference proteome</keyword>
<evidence type="ECO:0008006" key="3">
    <source>
        <dbReference type="Google" id="ProtNLM"/>
    </source>
</evidence>
<organism evidence="1 2">
    <name type="scientific">Hoyosella rhizosphaerae</name>
    <dbReference type="NCBI Taxonomy" id="1755582"/>
    <lineage>
        <taxon>Bacteria</taxon>
        <taxon>Bacillati</taxon>
        <taxon>Actinomycetota</taxon>
        <taxon>Actinomycetes</taxon>
        <taxon>Mycobacteriales</taxon>
        <taxon>Hoyosellaceae</taxon>
        <taxon>Hoyosella</taxon>
    </lineage>
</organism>
<evidence type="ECO:0000313" key="2">
    <source>
        <dbReference type="Proteomes" id="UP000641514"/>
    </source>
</evidence>
<dbReference type="AlphaFoldDB" id="A0A916U9H6"/>
<name>A0A916U9H6_9ACTN</name>
<gene>
    <name evidence="1" type="ORF">GCM10011410_17180</name>
</gene>
<dbReference type="Proteomes" id="UP000641514">
    <property type="component" value="Unassembled WGS sequence"/>
</dbReference>
<dbReference type="EMBL" id="BMJH01000002">
    <property type="protein sequence ID" value="GGC65253.1"/>
    <property type="molecule type" value="Genomic_DNA"/>
</dbReference>
<evidence type="ECO:0000313" key="1">
    <source>
        <dbReference type="EMBL" id="GGC65253.1"/>
    </source>
</evidence>
<accession>A0A916U9H6</accession>
<reference evidence="1" key="1">
    <citation type="journal article" date="2014" name="Int. J. Syst. Evol. Microbiol.">
        <title>Complete genome sequence of Corynebacterium casei LMG S-19264T (=DSM 44701T), isolated from a smear-ripened cheese.</title>
        <authorList>
            <consortium name="US DOE Joint Genome Institute (JGI-PGF)"/>
            <person name="Walter F."/>
            <person name="Albersmeier A."/>
            <person name="Kalinowski J."/>
            <person name="Ruckert C."/>
        </authorList>
    </citation>
    <scope>NUCLEOTIDE SEQUENCE</scope>
    <source>
        <strain evidence="1">CGMCC 1.15478</strain>
    </source>
</reference>
<reference evidence="1" key="2">
    <citation type="submission" date="2020-09" db="EMBL/GenBank/DDBJ databases">
        <authorList>
            <person name="Sun Q."/>
            <person name="Zhou Y."/>
        </authorList>
    </citation>
    <scope>NUCLEOTIDE SEQUENCE</scope>
    <source>
        <strain evidence="1">CGMCC 1.15478</strain>
    </source>
</reference>